<evidence type="ECO:0000256" key="2">
    <source>
        <dbReference type="ARBA" id="ARBA00022448"/>
    </source>
</evidence>
<dbReference type="PANTHER" id="PTHR12266:SF0">
    <property type="entry name" value="MITOCHONDRIAL SODIUM_CALCIUM EXCHANGER PROTEIN"/>
    <property type="match status" value="1"/>
</dbReference>
<feature type="compositionally biased region" description="Polar residues" evidence="9">
    <location>
        <begin position="355"/>
        <end position="365"/>
    </location>
</feature>
<evidence type="ECO:0000256" key="3">
    <source>
        <dbReference type="ARBA" id="ARBA00022692"/>
    </source>
</evidence>
<dbReference type="Pfam" id="PF01699">
    <property type="entry name" value="Na_Ca_ex"/>
    <property type="match status" value="1"/>
</dbReference>
<dbReference type="PANTHER" id="PTHR12266">
    <property type="entry name" value="NA+/CA2+ K+ INDEPENDENT EXCHANGER"/>
    <property type="match status" value="1"/>
</dbReference>
<keyword evidence="4 10" id="KW-1133">Transmembrane helix</keyword>
<comment type="caution">
    <text evidence="12">The sequence shown here is derived from an EMBL/GenBank/DDBJ whole genome shotgun (WGS) entry which is preliminary data.</text>
</comment>
<keyword evidence="2" id="KW-0813">Transport</keyword>
<feature type="transmembrane region" description="Helical" evidence="10">
    <location>
        <begin position="195"/>
        <end position="214"/>
    </location>
</feature>
<keyword evidence="7" id="KW-0739">Sodium transport</keyword>
<evidence type="ECO:0000256" key="5">
    <source>
        <dbReference type="ARBA" id="ARBA00023053"/>
    </source>
</evidence>
<gene>
    <name evidence="12" type="ORF">WJX81_007256</name>
</gene>
<sequence>MLHSGGLNSTAEGVLACEAVSTLPTGSDACHYVRANCEEDSVVPYIGIFYCYVRSAGLPAVLSFQAACVLWLLLVFRVLGSTAEDFFSPILTQLAQELTLPPRLAGVTLLALGNGAPDLSSSIAAVSAGHYELAINALLGGGMFVGCVVAGAVVLASGGAKARGALLRDVAAYLVAVGAAMGVLASGSATAGRAAALLALYAAFVAVVLGADMWRIVRERLREQQALGSGKVSKTAPEELPLLDERDLESPSPLPAAPLPPVADLPMLAELDARRVVSQPLPDACIELTHSSAEEEGAGASNRSAAPAPSSAIPTQQASPSRQRVETWLQEGGAPLSPRAYQPARANGASYGCPSGSTHSMAERC</sequence>
<accession>A0AAW1QCX4</accession>
<feature type="transmembrane region" description="Helical" evidence="10">
    <location>
        <begin position="137"/>
        <end position="158"/>
    </location>
</feature>
<feature type="region of interest" description="Disordered" evidence="9">
    <location>
        <begin position="292"/>
        <end position="365"/>
    </location>
</feature>
<reference evidence="12 13" key="1">
    <citation type="journal article" date="2024" name="Nat. Commun.">
        <title>Phylogenomics reveals the evolutionary origins of lichenization in chlorophyte algae.</title>
        <authorList>
            <person name="Puginier C."/>
            <person name="Libourel C."/>
            <person name="Otte J."/>
            <person name="Skaloud P."/>
            <person name="Haon M."/>
            <person name="Grisel S."/>
            <person name="Petersen M."/>
            <person name="Berrin J.G."/>
            <person name="Delaux P.M."/>
            <person name="Dal Grande F."/>
            <person name="Keller J."/>
        </authorList>
    </citation>
    <scope>NUCLEOTIDE SEQUENCE [LARGE SCALE GENOMIC DNA]</scope>
    <source>
        <strain evidence="12 13">SAG 245.80</strain>
    </source>
</reference>
<evidence type="ECO:0000313" key="13">
    <source>
        <dbReference type="Proteomes" id="UP001445335"/>
    </source>
</evidence>
<comment type="subcellular location">
    <subcellularLocation>
        <location evidence="1">Membrane</location>
        <topology evidence="1">Multi-pass membrane protein</topology>
    </subcellularLocation>
</comment>
<keyword evidence="6 10" id="KW-0472">Membrane</keyword>
<evidence type="ECO:0000256" key="8">
    <source>
        <dbReference type="ARBA" id="ARBA00038187"/>
    </source>
</evidence>
<keyword evidence="5" id="KW-0915">Sodium</keyword>
<dbReference type="Gene3D" id="1.20.1420.30">
    <property type="entry name" value="NCX, central ion-binding region"/>
    <property type="match status" value="1"/>
</dbReference>
<dbReference type="Proteomes" id="UP001445335">
    <property type="component" value="Unassembled WGS sequence"/>
</dbReference>
<dbReference type="AlphaFoldDB" id="A0AAW1QCX4"/>
<evidence type="ECO:0000313" key="12">
    <source>
        <dbReference type="EMBL" id="KAK9818989.1"/>
    </source>
</evidence>
<name>A0AAW1QCX4_9CHLO</name>
<feature type="transmembrane region" description="Helical" evidence="10">
    <location>
        <begin position="58"/>
        <end position="79"/>
    </location>
</feature>
<comment type="similarity">
    <text evidence="8">Belongs to the Ca(2+):cation antiporter (CaCA) (TC 2.A.19) family. Cation/calcium exchanger (CCX) subfamily.</text>
</comment>
<keyword evidence="7" id="KW-0406">Ion transport</keyword>
<dbReference type="InterPro" id="IPR004837">
    <property type="entry name" value="NaCa_Exmemb"/>
</dbReference>
<keyword evidence="3 10" id="KW-0812">Transmembrane</keyword>
<dbReference type="InterPro" id="IPR044880">
    <property type="entry name" value="NCX_ion-bd_dom_sf"/>
</dbReference>
<evidence type="ECO:0000259" key="11">
    <source>
        <dbReference type="Pfam" id="PF01699"/>
    </source>
</evidence>
<keyword evidence="13" id="KW-1185">Reference proteome</keyword>
<feature type="domain" description="Sodium/calcium exchanger membrane region" evidence="11">
    <location>
        <begin position="70"/>
        <end position="209"/>
    </location>
</feature>
<evidence type="ECO:0000256" key="6">
    <source>
        <dbReference type="ARBA" id="ARBA00023136"/>
    </source>
</evidence>
<evidence type="ECO:0000256" key="7">
    <source>
        <dbReference type="ARBA" id="ARBA00023201"/>
    </source>
</evidence>
<feature type="transmembrane region" description="Helical" evidence="10">
    <location>
        <begin position="170"/>
        <end position="189"/>
    </location>
</feature>
<dbReference type="GO" id="GO:0008324">
    <property type="term" value="F:monoatomic cation transmembrane transporter activity"/>
    <property type="evidence" value="ECO:0007669"/>
    <property type="project" value="TreeGrafter"/>
</dbReference>
<dbReference type="InterPro" id="IPR051359">
    <property type="entry name" value="CaCA_antiporter"/>
</dbReference>
<evidence type="ECO:0000256" key="10">
    <source>
        <dbReference type="SAM" id="Phobius"/>
    </source>
</evidence>
<evidence type="ECO:0000256" key="4">
    <source>
        <dbReference type="ARBA" id="ARBA00022989"/>
    </source>
</evidence>
<organism evidence="12 13">
    <name type="scientific">Elliptochloris bilobata</name>
    <dbReference type="NCBI Taxonomy" id="381761"/>
    <lineage>
        <taxon>Eukaryota</taxon>
        <taxon>Viridiplantae</taxon>
        <taxon>Chlorophyta</taxon>
        <taxon>core chlorophytes</taxon>
        <taxon>Trebouxiophyceae</taxon>
        <taxon>Trebouxiophyceae incertae sedis</taxon>
        <taxon>Elliptochloris clade</taxon>
        <taxon>Elliptochloris</taxon>
    </lineage>
</organism>
<feature type="compositionally biased region" description="Low complexity" evidence="9">
    <location>
        <begin position="298"/>
        <end position="321"/>
    </location>
</feature>
<dbReference type="GO" id="GO:0006814">
    <property type="term" value="P:sodium ion transport"/>
    <property type="evidence" value="ECO:0007669"/>
    <property type="project" value="UniProtKB-KW"/>
</dbReference>
<evidence type="ECO:0000256" key="1">
    <source>
        <dbReference type="ARBA" id="ARBA00004141"/>
    </source>
</evidence>
<proteinExistence type="inferred from homology"/>
<protein>
    <recommendedName>
        <fullName evidence="11">Sodium/calcium exchanger membrane region domain-containing protein</fullName>
    </recommendedName>
</protein>
<evidence type="ECO:0000256" key="9">
    <source>
        <dbReference type="SAM" id="MobiDB-lite"/>
    </source>
</evidence>
<dbReference type="EMBL" id="JALJOU010000136">
    <property type="protein sequence ID" value="KAK9818989.1"/>
    <property type="molecule type" value="Genomic_DNA"/>
</dbReference>
<dbReference type="GO" id="GO:0016020">
    <property type="term" value="C:membrane"/>
    <property type="evidence" value="ECO:0007669"/>
    <property type="project" value="UniProtKB-SubCell"/>
</dbReference>